<proteinExistence type="predicted"/>
<feature type="coiled-coil region" evidence="1">
    <location>
        <begin position="361"/>
        <end position="395"/>
    </location>
</feature>
<gene>
    <name evidence="4" type="ORF">TSUD_25960</name>
</gene>
<dbReference type="OrthoDB" id="1434561at2759"/>
<dbReference type="InterPro" id="IPR054722">
    <property type="entry name" value="PolX-like_BBD"/>
</dbReference>
<feature type="domain" description="Retrovirus-related Pol polyprotein from transposon TNT 1-94-like beta-barrel" evidence="3">
    <location>
        <begin position="536"/>
        <end position="611"/>
    </location>
</feature>
<dbReference type="PANTHER" id="PTHR35317">
    <property type="entry name" value="OS04G0629600 PROTEIN"/>
    <property type="match status" value="1"/>
</dbReference>
<organism evidence="4 5">
    <name type="scientific">Trifolium subterraneum</name>
    <name type="common">Subterranean clover</name>
    <dbReference type="NCBI Taxonomy" id="3900"/>
    <lineage>
        <taxon>Eukaryota</taxon>
        <taxon>Viridiplantae</taxon>
        <taxon>Streptophyta</taxon>
        <taxon>Embryophyta</taxon>
        <taxon>Tracheophyta</taxon>
        <taxon>Spermatophyta</taxon>
        <taxon>Magnoliopsida</taxon>
        <taxon>eudicotyledons</taxon>
        <taxon>Gunneridae</taxon>
        <taxon>Pentapetalae</taxon>
        <taxon>rosids</taxon>
        <taxon>fabids</taxon>
        <taxon>Fabales</taxon>
        <taxon>Fabaceae</taxon>
        <taxon>Papilionoideae</taxon>
        <taxon>50 kb inversion clade</taxon>
        <taxon>NPAAA clade</taxon>
        <taxon>Hologalegina</taxon>
        <taxon>IRL clade</taxon>
        <taxon>Trifolieae</taxon>
        <taxon>Trifolium</taxon>
    </lineage>
</organism>
<dbReference type="EMBL" id="DF974260">
    <property type="protein sequence ID" value="GAU46879.1"/>
    <property type="molecule type" value="Genomic_DNA"/>
</dbReference>
<feature type="region of interest" description="Disordered" evidence="2">
    <location>
        <begin position="265"/>
        <end position="304"/>
    </location>
</feature>
<evidence type="ECO:0000256" key="2">
    <source>
        <dbReference type="SAM" id="MobiDB-lite"/>
    </source>
</evidence>
<dbReference type="AlphaFoldDB" id="A0A2Z6PKL6"/>
<feature type="region of interest" description="Disordered" evidence="2">
    <location>
        <begin position="438"/>
        <end position="465"/>
    </location>
</feature>
<evidence type="ECO:0000313" key="5">
    <source>
        <dbReference type="Proteomes" id="UP000242715"/>
    </source>
</evidence>
<dbReference type="Pfam" id="PF22936">
    <property type="entry name" value="Pol_BBD"/>
    <property type="match status" value="1"/>
</dbReference>
<protein>
    <recommendedName>
        <fullName evidence="3">Retrovirus-related Pol polyprotein from transposon TNT 1-94-like beta-barrel domain-containing protein</fullName>
    </recommendedName>
</protein>
<dbReference type="Proteomes" id="UP000242715">
    <property type="component" value="Unassembled WGS sequence"/>
</dbReference>
<dbReference type="Pfam" id="PF14223">
    <property type="entry name" value="Retrotran_gag_2"/>
    <property type="match status" value="1"/>
</dbReference>
<keyword evidence="1" id="KW-0175">Coiled coil</keyword>
<evidence type="ECO:0000256" key="1">
    <source>
        <dbReference type="SAM" id="Coils"/>
    </source>
</evidence>
<sequence length="777" mass="88494">MEKEGGFVNRPPLLDGSNYNYWKSYLEAFLKSIDSKTWKVAVKGWEHPIFTHKDGNTSLKPEAEWSKVEDELALGNSKALNALFNGVDKNMFRLIKRCTIAKEAWEILVTTQEGTSKVKNSRLQMLSTKFENLRMTEDESVHDFHMTILDYTNTFASLGEKFPEERMVRKMLRSLPKKFDMKVTAIEEFRDLSAIKLDELVGSLQTYEMSANERAGNKNKSISFVSNAESEDIHEDLDTDKNITEAMVLLGRQFNKVLRKMDARGKKNVPPISVDINRNPNPQRRIKPEEKESQGNEEDYSDDDIENETAKHITALTGTCTSDTKSNTGDVTYEELVASYRDLCQRSEELCRSQENQKRLILELQSERDKHLTKISELSDEVTQLNSKLEHMKMEVVMMHGSTTALDGILDKQIPGKRTKVIGYDYRALNKHKQYDPELKFMPPDVNNGSSMPRKMSPHPKQNLRNNKSQPWICHYCGRKGHIRPLCYKLYGYPKQSIKQKPEAEVVKTMKEWKPKEKDVILIAHTSPRASSKKDWYFDGSCSRHMTRVEKFLMDLKSYSTSFVTFSDGAKGEIRGIGSLANSGFPKLDNVLLVKGLTTNLISISQLCDQGMKVNFTKSECLVTNEKGDVLMKDVAPDVETSLAQQNVQDKTNVPDTPNIVVTHEREKTTENLNPANEKNLPDHIVANTHFDNSTRIVFVNNDDELSVDMGVNDEADVVDVDQLVSKERTTEENLRPSIAKRLRNMFVKVVTFVIELAKKIVKSKKSNVKVVLCGLP</sequence>
<dbReference type="PANTHER" id="PTHR35317:SF23">
    <property type="entry name" value="OS04G0629600 PROTEIN"/>
    <property type="match status" value="1"/>
</dbReference>
<feature type="compositionally biased region" description="Acidic residues" evidence="2">
    <location>
        <begin position="295"/>
        <end position="304"/>
    </location>
</feature>
<accession>A0A2Z6PKL6</accession>
<evidence type="ECO:0000313" key="4">
    <source>
        <dbReference type="EMBL" id="GAU46879.1"/>
    </source>
</evidence>
<keyword evidence="5" id="KW-1185">Reference proteome</keyword>
<evidence type="ECO:0000259" key="3">
    <source>
        <dbReference type="Pfam" id="PF22936"/>
    </source>
</evidence>
<reference evidence="5" key="1">
    <citation type="journal article" date="2017" name="Front. Plant Sci.">
        <title>Climate Clever Clovers: New Paradigm to Reduce the Environmental Footprint of Ruminants by Breeding Low Methanogenic Forages Utilizing Haplotype Variation.</title>
        <authorList>
            <person name="Kaur P."/>
            <person name="Appels R."/>
            <person name="Bayer P.E."/>
            <person name="Keeble-Gagnere G."/>
            <person name="Wang J."/>
            <person name="Hirakawa H."/>
            <person name="Shirasawa K."/>
            <person name="Vercoe P."/>
            <person name="Stefanova K."/>
            <person name="Durmic Z."/>
            <person name="Nichols P."/>
            <person name="Revell C."/>
            <person name="Isobe S.N."/>
            <person name="Edwards D."/>
            <person name="Erskine W."/>
        </authorList>
    </citation>
    <scope>NUCLEOTIDE SEQUENCE [LARGE SCALE GENOMIC DNA]</scope>
    <source>
        <strain evidence="5">cv. Daliak</strain>
    </source>
</reference>
<name>A0A2Z6PKL6_TRISU</name>